<evidence type="ECO:0000259" key="6">
    <source>
        <dbReference type="PROSITE" id="PS50114"/>
    </source>
</evidence>
<dbReference type="Pfam" id="PF00320">
    <property type="entry name" value="GATA"/>
    <property type="match status" value="1"/>
</dbReference>
<accession>A0ABR1QWX9</accession>
<feature type="region of interest" description="Disordered" evidence="5">
    <location>
        <begin position="151"/>
        <end position="187"/>
    </location>
</feature>
<proteinExistence type="predicted"/>
<dbReference type="PANTHER" id="PTHR45658">
    <property type="entry name" value="GATA TRANSCRIPTION FACTOR"/>
    <property type="match status" value="1"/>
</dbReference>
<dbReference type="CDD" id="cd00202">
    <property type="entry name" value="ZnF_GATA"/>
    <property type="match status" value="1"/>
</dbReference>
<dbReference type="SMART" id="SM00401">
    <property type="entry name" value="ZnF_GATA"/>
    <property type="match status" value="1"/>
</dbReference>
<name>A0ABR1QWX9_9PEZI</name>
<feature type="domain" description="GATA-type" evidence="6">
    <location>
        <begin position="200"/>
        <end position="229"/>
    </location>
</feature>
<evidence type="ECO:0000256" key="1">
    <source>
        <dbReference type="ARBA" id="ARBA00022723"/>
    </source>
</evidence>
<dbReference type="Gene3D" id="3.30.50.10">
    <property type="entry name" value="Erythroid Transcription Factor GATA-1, subunit A"/>
    <property type="match status" value="1"/>
</dbReference>
<sequence>MTAAAAPRGESPVGLAAIASLSQNLDLALRGSPLVDAALQTISRVANVSEAECHSDDDVIECFDKIQRAAETLAGLVQHVQDSQGSLTPCRREHMPEGLDLEAMINLSQGILRTLQDVQQDQVNGGDDGYPPPPLNRYATESDGGVNVLMGRPESPRQNIARGQRRKQEQQHQRAVGYKKQEVRSGLQSKDDAACLPSYCRHCNRTETVKWRQGPDGVRTLCNVCGLLYAKRLQRFHRQS</sequence>
<gene>
    <name evidence="7" type="ORF">PG986_001487</name>
</gene>
<reference evidence="7 8" key="1">
    <citation type="submission" date="2023-01" db="EMBL/GenBank/DDBJ databases">
        <title>Analysis of 21 Apiospora genomes using comparative genomics revels a genus with tremendous synthesis potential of carbohydrate active enzymes and secondary metabolites.</title>
        <authorList>
            <person name="Sorensen T."/>
        </authorList>
    </citation>
    <scope>NUCLEOTIDE SEQUENCE [LARGE SCALE GENOMIC DNA]</scope>
    <source>
        <strain evidence="7 8">CBS 24483</strain>
    </source>
</reference>
<protein>
    <recommendedName>
        <fullName evidence="6">GATA-type domain-containing protein</fullName>
    </recommendedName>
</protein>
<dbReference type="InterPro" id="IPR051140">
    <property type="entry name" value="GATA_TF"/>
</dbReference>
<dbReference type="InterPro" id="IPR013088">
    <property type="entry name" value="Znf_NHR/GATA"/>
</dbReference>
<evidence type="ECO:0000256" key="5">
    <source>
        <dbReference type="SAM" id="MobiDB-lite"/>
    </source>
</evidence>
<dbReference type="GeneID" id="92070771"/>
<evidence type="ECO:0000256" key="2">
    <source>
        <dbReference type="ARBA" id="ARBA00022771"/>
    </source>
</evidence>
<evidence type="ECO:0000256" key="4">
    <source>
        <dbReference type="PROSITE-ProRule" id="PRU00094"/>
    </source>
</evidence>
<evidence type="ECO:0000313" key="8">
    <source>
        <dbReference type="Proteomes" id="UP001391051"/>
    </source>
</evidence>
<dbReference type="RefSeq" id="XP_066706602.1">
    <property type="nucleotide sequence ID" value="XM_066837709.1"/>
</dbReference>
<keyword evidence="2 4" id="KW-0863">Zinc-finger</keyword>
<dbReference type="EMBL" id="JAQQWE010000001">
    <property type="protein sequence ID" value="KAK7967210.1"/>
    <property type="molecule type" value="Genomic_DNA"/>
</dbReference>
<keyword evidence="3" id="KW-0862">Zinc</keyword>
<organism evidence="7 8">
    <name type="scientific">Apiospora aurea</name>
    <dbReference type="NCBI Taxonomy" id="335848"/>
    <lineage>
        <taxon>Eukaryota</taxon>
        <taxon>Fungi</taxon>
        <taxon>Dikarya</taxon>
        <taxon>Ascomycota</taxon>
        <taxon>Pezizomycotina</taxon>
        <taxon>Sordariomycetes</taxon>
        <taxon>Xylariomycetidae</taxon>
        <taxon>Amphisphaeriales</taxon>
        <taxon>Apiosporaceae</taxon>
        <taxon>Apiospora</taxon>
    </lineage>
</organism>
<evidence type="ECO:0000313" key="7">
    <source>
        <dbReference type="EMBL" id="KAK7967210.1"/>
    </source>
</evidence>
<dbReference type="Proteomes" id="UP001391051">
    <property type="component" value="Unassembled WGS sequence"/>
</dbReference>
<comment type="caution">
    <text evidence="7">The sequence shown here is derived from an EMBL/GenBank/DDBJ whole genome shotgun (WGS) entry which is preliminary data.</text>
</comment>
<dbReference type="PROSITE" id="PS50114">
    <property type="entry name" value="GATA_ZN_FINGER_2"/>
    <property type="match status" value="1"/>
</dbReference>
<keyword evidence="1" id="KW-0479">Metal-binding</keyword>
<evidence type="ECO:0000256" key="3">
    <source>
        <dbReference type="ARBA" id="ARBA00022833"/>
    </source>
</evidence>
<dbReference type="InterPro" id="IPR000679">
    <property type="entry name" value="Znf_GATA"/>
</dbReference>
<dbReference type="SUPFAM" id="SSF57716">
    <property type="entry name" value="Glucocorticoid receptor-like (DNA-binding domain)"/>
    <property type="match status" value="1"/>
</dbReference>
<keyword evidence="8" id="KW-1185">Reference proteome</keyword>